<dbReference type="EMBL" id="ML220119">
    <property type="protein sequence ID" value="TGZ81405.1"/>
    <property type="molecule type" value="Genomic_DNA"/>
</dbReference>
<proteinExistence type="predicted"/>
<dbReference type="Proteomes" id="UP000298138">
    <property type="component" value="Unassembled WGS sequence"/>
</dbReference>
<feature type="chain" id="PRO_5020402608" description="Secreted protein" evidence="1">
    <location>
        <begin position="22"/>
        <end position="227"/>
    </location>
</feature>
<evidence type="ECO:0000313" key="2">
    <source>
        <dbReference type="EMBL" id="TGZ81405.1"/>
    </source>
</evidence>
<feature type="signal peptide" evidence="1">
    <location>
        <begin position="1"/>
        <end position="21"/>
    </location>
</feature>
<keyword evidence="1" id="KW-0732">Signal</keyword>
<reference evidence="2 3" key="1">
    <citation type="submission" date="2019-04" db="EMBL/GenBank/DDBJ databases">
        <title>Comparative genomics and transcriptomics to analyze fruiting body development in filamentous ascomycetes.</title>
        <authorList>
            <consortium name="DOE Joint Genome Institute"/>
            <person name="Lutkenhaus R."/>
            <person name="Traeger S."/>
            <person name="Breuer J."/>
            <person name="Kuo A."/>
            <person name="Lipzen A."/>
            <person name="Pangilinan J."/>
            <person name="Dilworth D."/>
            <person name="Sandor L."/>
            <person name="Poggeler S."/>
            <person name="Barry K."/>
            <person name="Grigoriev I.V."/>
            <person name="Nowrousian M."/>
        </authorList>
    </citation>
    <scope>NUCLEOTIDE SEQUENCE [LARGE SCALE GENOMIC DNA]</scope>
    <source>
        <strain evidence="2 3">CBS 389.68</strain>
    </source>
</reference>
<dbReference type="InParanoid" id="A0A4V3SIT6"/>
<keyword evidence="3" id="KW-1185">Reference proteome</keyword>
<gene>
    <name evidence="2" type="ORF">EX30DRAFT_261697</name>
</gene>
<dbReference type="AlphaFoldDB" id="A0A4V3SIT6"/>
<name>A0A4V3SIT6_9PEZI</name>
<sequence>MLMRRLLQLTALLPWKILISGRRCTSAWTNHGVKKHMEQTIERFSVVSSDGSACSGVKEALGPLNRMSGLRTMDRLESDGDERQGMFTLPPTSVSLTFKTRSIRLFFSPALPLPLPFSCSLSLFHCHSPSFSPLPSRHSPLLLLPLPILPRTTQNDNRSRYTTRTHRKQVALLENWSTPPSVAGTLTLHCSPVFCAAVYSNLHPVPCALSIISNRDSIFLTLPLIRV</sequence>
<organism evidence="2 3">
    <name type="scientific">Ascodesmis nigricans</name>
    <dbReference type="NCBI Taxonomy" id="341454"/>
    <lineage>
        <taxon>Eukaryota</taxon>
        <taxon>Fungi</taxon>
        <taxon>Dikarya</taxon>
        <taxon>Ascomycota</taxon>
        <taxon>Pezizomycotina</taxon>
        <taxon>Pezizomycetes</taxon>
        <taxon>Pezizales</taxon>
        <taxon>Ascodesmidaceae</taxon>
        <taxon>Ascodesmis</taxon>
    </lineage>
</organism>
<evidence type="ECO:0000256" key="1">
    <source>
        <dbReference type="SAM" id="SignalP"/>
    </source>
</evidence>
<evidence type="ECO:0000313" key="3">
    <source>
        <dbReference type="Proteomes" id="UP000298138"/>
    </source>
</evidence>
<protein>
    <recommendedName>
        <fullName evidence="4">Secreted protein</fullName>
    </recommendedName>
</protein>
<accession>A0A4V3SIT6</accession>
<evidence type="ECO:0008006" key="4">
    <source>
        <dbReference type="Google" id="ProtNLM"/>
    </source>
</evidence>